<dbReference type="SMART" id="SM00852">
    <property type="entry name" value="MoCF_biosynth"/>
    <property type="match status" value="1"/>
</dbReference>
<dbReference type="EC" id="2.10.1.1" evidence="2"/>
<dbReference type="GO" id="GO:0005737">
    <property type="term" value="C:cytoplasm"/>
    <property type="evidence" value="ECO:0007669"/>
    <property type="project" value="TreeGrafter"/>
</dbReference>
<dbReference type="Gene3D" id="3.90.105.10">
    <property type="entry name" value="Molybdopterin biosynthesis moea protein, domain 2"/>
    <property type="match status" value="1"/>
</dbReference>
<evidence type="ECO:0000259" key="1">
    <source>
        <dbReference type="SMART" id="SM00852"/>
    </source>
</evidence>
<dbReference type="GO" id="GO:0006777">
    <property type="term" value="P:Mo-molybdopterin cofactor biosynthetic process"/>
    <property type="evidence" value="ECO:0007669"/>
    <property type="project" value="TreeGrafter"/>
</dbReference>
<dbReference type="Gene3D" id="3.40.980.10">
    <property type="entry name" value="MoaB/Mog-like domain"/>
    <property type="match status" value="1"/>
</dbReference>
<dbReference type="InterPro" id="IPR038987">
    <property type="entry name" value="MoeA-like"/>
</dbReference>
<comment type="caution">
    <text evidence="2">The sequence shown here is derived from an EMBL/GenBank/DDBJ whole genome shotgun (WGS) entry which is preliminary data.</text>
</comment>
<dbReference type="PANTHER" id="PTHR10192:SF5">
    <property type="entry name" value="GEPHYRIN"/>
    <property type="match status" value="1"/>
</dbReference>
<dbReference type="InterPro" id="IPR001453">
    <property type="entry name" value="MoaB/Mog_dom"/>
</dbReference>
<dbReference type="CDD" id="cd00887">
    <property type="entry name" value="MoeA"/>
    <property type="match status" value="1"/>
</dbReference>
<dbReference type="EMBL" id="VSSQ01017172">
    <property type="protein sequence ID" value="MPM59208.1"/>
    <property type="molecule type" value="Genomic_DNA"/>
</dbReference>
<dbReference type="AlphaFoldDB" id="A0A645B2A5"/>
<keyword evidence="2" id="KW-0808">Transferase</keyword>
<evidence type="ECO:0000313" key="2">
    <source>
        <dbReference type="EMBL" id="MPM59208.1"/>
    </source>
</evidence>
<dbReference type="PANTHER" id="PTHR10192">
    <property type="entry name" value="MOLYBDOPTERIN BIOSYNTHESIS PROTEIN"/>
    <property type="match status" value="1"/>
</dbReference>
<sequence>MLNRGTVLTTRGIGTLAALGYGEVETAKRPRVCVLSTGDELVDPARTPVGAQVRDVNGVMLTAAATQAGAEAAFCGRVPDDADMLNQKVSACCGECDILLLSGGSSVGVKDAAANCVSSLGELLFHGLAVKPGKPAFAGTIGKTLVLGLPGHPAAAYFVFELLARPAIYAMLGQTAREFTVQAKLTATVPSNTGREEYVAVRLEEGTAEPLMSKSGLISVLSRADGYIRIPRDAEGFAKGASVEVHLF</sequence>
<gene>
    <name evidence="2" type="primary">moeA_15</name>
    <name evidence="2" type="ORF">SDC9_106048</name>
</gene>
<reference evidence="2" key="1">
    <citation type="submission" date="2019-08" db="EMBL/GenBank/DDBJ databases">
        <authorList>
            <person name="Kucharzyk K."/>
            <person name="Murdoch R.W."/>
            <person name="Higgins S."/>
            <person name="Loffler F."/>
        </authorList>
    </citation>
    <scope>NUCLEOTIDE SEQUENCE</scope>
</reference>
<dbReference type="InterPro" id="IPR005111">
    <property type="entry name" value="MoeA_C_domain_IV"/>
</dbReference>
<dbReference type="SUPFAM" id="SSF53218">
    <property type="entry name" value="Molybdenum cofactor biosynthesis proteins"/>
    <property type="match status" value="1"/>
</dbReference>
<dbReference type="SUPFAM" id="SSF63867">
    <property type="entry name" value="MoeA C-terminal domain-like"/>
    <property type="match status" value="1"/>
</dbReference>
<organism evidence="2">
    <name type="scientific">bioreactor metagenome</name>
    <dbReference type="NCBI Taxonomy" id="1076179"/>
    <lineage>
        <taxon>unclassified sequences</taxon>
        <taxon>metagenomes</taxon>
        <taxon>ecological metagenomes</taxon>
    </lineage>
</organism>
<dbReference type="GO" id="GO:0061599">
    <property type="term" value="F:molybdopterin molybdotransferase activity"/>
    <property type="evidence" value="ECO:0007669"/>
    <property type="project" value="UniProtKB-EC"/>
</dbReference>
<proteinExistence type="predicted"/>
<dbReference type="Pfam" id="PF00994">
    <property type="entry name" value="MoCF_biosynth"/>
    <property type="match status" value="1"/>
</dbReference>
<dbReference type="NCBIfam" id="TIGR00177">
    <property type="entry name" value="molyb_syn"/>
    <property type="match status" value="1"/>
</dbReference>
<dbReference type="Pfam" id="PF03454">
    <property type="entry name" value="MoeA_C"/>
    <property type="match status" value="1"/>
</dbReference>
<feature type="domain" description="MoaB/Mog" evidence="1">
    <location>
        <begin position="33"/>
        <end position="170"/>
    </location>
</feature>
<protein>
    <submittedName>
        <fullName evidence="2">Molybdopterin molybdenumtransferase</fullName>
        <ecNumber evidence="2">2.10.1.1</ecNumber>
    </submittedName>
</protein>
<dbReference type="Gene3D" id="2.40.340.10">
    <property type="entry name" value="MoeA, C-terminal, domain IV"/>
    <property type="match status" value="1"/>
</dbReference>
<dbReference type="InterPro" id="IPR036425">
    <property type="entry name" value="MoaB/Mog-like_dom_sf"/>
</dbReference>
<dbReference type="InterPro" id="IPR036688">
    <property type="entry name" value="MoeA_C_domain_IV_sf"/>
</dbReference>
<accession>A0A645B2A5</accession>
<name>A0A645B2A5_9ZZZZ</name>